<evidence type="ECO:0000313" key="1">
    <source>
        <dbReference type="EMBL" id="KAF3336370.1"/>
    </source>
</evidence>
<dbReference type="AlphaFoldDB" id="A0A833R0N4"/>
<dbReference type="InterPro" id="IPR043459">
    <property type="entry name" value="NFD6/NOXY2-like"/>
</dbReference>
<comment type="caution">
    <text evidence="1">The sequence shown here is derived from an EMBL/GenBank/DDBJ whole genome shotgun (WGS) entry which is preliminary data.</text>
</comment>
<gene>
    <name evidence="1" type="ORF">FCM35_KLT18956</name>
</gene>
<evidence type="ECO:0000313" key="2">
    <source>
        <dbReference type="Proteomes" id="UP000623129"/>
    </source>
</evidence>
<organism evidence="1 2">
    <name type="scientific">Carex littledalei</name>
    <dbReference type="NCBI Taxonomy" id="544730"/>
    <lineage>
        <taxon>Eukaryota</taxon>
        <taxon>Viridiplantae</taxon>
        <taxon>Streptophyta</taxon>
        <taxon>Embryophyta</taxon>
        <taxon>Tracheophyta</taxon>
        <taxon>Spermatophyta</taxon>
        <taxon>Magnoliopsida</taxon>
        <taxon>Liliopsida</taxon>
        <taxon>Poales</taxon>
        <taxon>Cyperaceae</taxon>
        <taxon>Cyperoideae</taxon>
        <taxon>Cariceae</taxon>
        <taxon>Carex</taxon>
        <taxon>Carex subgen. Euthyceras</taxon>
    </lineage>
</organism>
<dbReference type="Proteomes" id="UP000623129">
    <property type="component" value="Unassembled WGS sequence"/>
</dbReference>
<dbReference type="OrthoDB" id="669248at2759"/>
<protein>
    <submittedName>
        <fullName evidence="1">Uncharacterized protein</fullName>
    </submittedName>
</protein>
<dbReference type="PANTHER" id="PTHR33156">
    <property type="entry name" value="OS02G0230000 PROTEIN"/>
    <property type="match status" value="1"/>
</dbReference>
<name>A0A833R0N4_9POAL</name>
<dbReference type="PANTHER" id="PTHR33156:SF37">
    <property type="entry name" value="PROTEIN NUCLEAR FUSION DEFECTIVE 6, CHLOROPLASTIC_MITOCHONDRIAL"/>
    <property type="match status" value="1"/>
</dbReference>
<sequence>MASIGRSASAINALRSVALCSRSAAAALPKPSVPLRSFPFVRRSVVSALGSVESLMPLHSAIASARLRSIIASDSSYWSCLSQDLFDFIFTGFESGWVLAFNFRNISGLILGRFAHRIG</sequence>
<proteinExistence type="predicted"/>
<accession>A0A833R0N4</accession>
<dbReference type="EMBL" id="SWLB01000007">
    <property type="protein sequence ID" value="KAF3336370.1"/>
    <property type="molecule type" value="Genomic_DNA"/>
</dbReference>
<keyword evidence="2" id="KW-1185">Reference proteome</keyword>
<reference evidence="1" key="1">
    <citation type="submission" date="2020-01" db="EMBL/GenBank/DDBJ databases">
        <title>Genome sequence of Kobresia littledalei, the first chromosome-level genome in the family Cyperaceae.</title>
        <authorList>
            <person name="Qu G."/>
        </authorList>
    </citation>
    <scope>NUCLEOTIDE SEQUENCE</scope>
    <source>
        <strain evidence="1">C.B.Clarke</strain>
        <tissue evidence="1">Leaf</tissue>
    </source>
</reference>